<comment type="function">
    <text evidence="7">Part of the ABC transporter complex PotABCD involved in spermidine/putrescine import. Responsible for energy coupling to the transport system.</text>
</comment>
<dbReference type="InterPro" id="IPR003593">
    <property type="entry name" value="AAA+_ATPase"/>
</dbReference>
<gene>
    <name evidence="7" type="primary">potA</name>
    <name evidence="10" type="ORF">BXT84_15855</name>
</gene>
<comment type="similarity">
    <text evidence="7">Belongs to the ABC transporter superfamily. Spermidine/putrescine importer (TC 3.A.1.11.1) family.</text>
</comment>
<evidence type="ECO:0000259" key="9">
    <source>
        <dbReference type="PROSITE" id="PS50893"/>
    </source>
</evidence>
<dbReference type="EMBL" id="CP019454">
    <property type="protein sequence ID" value="AUW95248.1"/>
    <property type="molecule type" value="Genomic_DNA"/>
</dbReference>
<name>A0ABN5H3I4_9FIRM</name>
<dbReference type="InterPro" id="IPR005893">
    <property type="entry name" value="PotA-like"/>
</dbReference>
<protein>
    <recommendedName>
        <fullName evidence="7">Spermidine/putrescine import ATP-binding protein PotA</fullName>
        <ecNumber evidence="7">7.6.2.11</ecNumber>
    </recommendedName>
</protein>
<evidence type="ECO:0000256" key="1">
    <source>
        <dbReference type="ARBA" id="ARBA00022448"/>
    </source>
</evidence>
<dbReference type="InterPro" id="IPR008995">
    <property type="entry name" value="Mo/tungstate-bd_C_term_dom"/>
</dbReference>
<dbReference type="SUPFAM" id="SSF50331">
    <property type="entry name" value="MOP-like"/>
    <property type="match status" value="1"/>
</dbReference>
<evidence type="ECO:0000313" key="10">
    <source>
        <dbReference type="EMBL" id="AUW95248.1"/>
    </source>
</evidence>
<feature type="compositionally biased region" description="Basic and acidic residues" evidence="8">
    <location>
        <begin position="19"/>
        <end position="34"/>
    </location>
</feature>
<dbReference type="Gene3D" id="3.40.50.300">
    <property type="entry name" value="P-loop containing nucleotide triphosphate hydrolases"/>
    <property type="match status" value="1"/>
</dbReference>
<evidence type="ECO:0000313" key="11">
    <source>
        <dbReference type="Proteomes" id="UP000325292"/>
    </source>
</evidence>
<accession>A0ABN5H3I4</accession>
<evidence type="ECO:0000256" key="8">
    <source>
        <dbReference type="SAM" id="MobiDB-lite"/>
    </source>
</evidence>
<keyword evidence="11" id="KW-1185">Reference proteome</keyword>
<dbReference type="InterPro" id="IPR050093">
    <property type="entry name" value="ABC_SmlMolc_Importer"/>
</dbReference>
<dbReference type="InterPro" id="IPR013611">
    <property type="entry name" value="Transp-assoc_OB_typ2"/>
</dbReference>
<sequence length="425" mass="46411">MRADAIYFGTLFTPTKDSFEAGTKDDARHKETTQERAFGGQERGSGVSAKVMIGLHHVAKHFASAQAIRDFSMEIYQGEFVTLLGASGSGKTTILRMIAGFESVSTGHIIIDGVDMTQMPANQRPVNSVFQNYALFPHLNVFDNVAFGLRIKKVPEQTIRTRVYDALAMVGLEKFASRRIRQLSGGQQQRVAIVRALINEPKVLLLDEPLSALDLKLRKEMQLELKRLHRELGITFLYVTHDQEEAMSLSDRIGVLAQGELLQYASPEELYSSPSSPAVAGFIGETNLLTGSIVDVTKGYTIVQTPYFLTKTPMRADHVLGAPVVLSVRPEALHLGAFGDQALCRGVVTERIFGGSLVHLWIRVAPDLTLHCVSHGVNQTYALGEEVDVQWDPNHSLAFCQTDKPPSSTLPGIAGVLGSNGSDGP</sequence>
<keyword evidence="1 7" id="KW-0813">Transport</keyword>
<keyword evidence="2 7" id="KW-1003">Cell membrane</keyword>
<feature type="domain" description="ABC transporter" evidence="9">
    <location>
        <begin position="53"/>
        <end position="283"/>
    </location>
</feature>
<proteinExistence type="inferred from homology"/>
<evidence type="ECO:0000256" key="4">
    <source>
        <dbReference type="ARBA" id="ARBA00022840"/>
    </source>
</evidence>
<evidence type="ECO:0000256" key="6">
    <source>
        <dbReference type="ARBA" id="ARBA00023136"/>
    </source>
</evidence>
<dbReference type="InterPro" id="IPR027417">
    <property type="entry name" value="P-loop_NTPase"/>
</dbReference>
<dbReference type="Pfam" id="PF08402">
    <property type="entry name" value="TOBE_2"/>
    <property type="match status" value="1"/>
</dbReference>
<dbReference type="Gene3D" id="2.40.50.100">
    <property type="match status" value="1"/>
</dbReference>
<reference evidence="10 11" key="1">
    <citation type="journal article" date="2019" name="Sci. Rep.">
        <title>Sulfobacillus thermotolerans: new insights into resistance and metabolic capacities of acidophilic chemolithotrophs.</title>
        <authorList>
            <person name="Panyushkina A.E."/>
            <person name="Babenko V.V."/>
            <person name="Nikitina A.S."/>
            <person name="Selezneva O.V."/>
            <person name="Tsaplina I.A."/>
            <person name="Letarova M.A."/>
            <person name="Kostryukova E.S."/>
            <person name="Letarov A.V."/>
        </authorList>
    </citation>
    <scope>NUCLEOTIDE SEQUENCE [LARGE SCALE GENOMIC DNA]</scope>
    <source>
        <strain evidence="10 11">Kr1</strain>
    </source>
</reference>
<evidence type="ECO:0000256" key="5">
    <source>
        <dbReference type="ARBA" id="ARBA00022967"/>
    </source>
</evidence>
<dbReference type="PANTHER" id="PTHR42781:SF4">
    <property type="entry name" value="SPERMIDINE_PUTRESCINE IMPORT ATP-BINDING PROTEIN POTA"/>
    <property type="match status" value="1"/>
</dbReference>
<dbReference type="Proteomes" id="UP000325292">
    <property type="component" value="Chromosome"/>
</dbReference>
<dbReference type="PANTHER" id="PTHR42781">
    <property type="entry name" value="SPERMIDINE/PUTRESCINE IMPORT ATP-BINDING PROTEIN POTA"/>
    <property type="match status" value="1"/>
</dbReference>
<dbReference type="InterPro" id="IPR003439">
    <property type="entry name" value="ABC_transporter-like_ATP-bd"/>
</dbReference>
<keyword evidence="4 7" id="KW-0067">ATP-binding</keyword>
<evidence type="ECO:0000256" key="2">
    <source>
        <dbReference type="ARBA" id="ARBA00022475"/>
    </source>
</evidence>
<dbReference type="PROSITE" id="PS50893">
    <property type="entry name" value="ABC_TRANSPORTER_2"/>
    <property type="match status" value="1"/>
</dbReference>
<dbReference type="Pfam" id="PF00005">
    <property type="entry name" value="ABC_tran"/>
    <property type="match status" value="1"/>
</dbReference>
<comment type="catalytic activity">
    <reaction evidence="7">
        <text>ATP + H2O + polyamine-[polyamine-binding protein]Side 1 = ADP + phosphate + polyamineSide 2 + [polyamine-binding protein]Side 1.</text>
        <dbReference type="EC" id="7.6.2.11"/>
    </reaction>
</comment>
<evidence type="ECO:0000256" key="3">
    <source>
        <dbReference type="ARBA" id="ARBA00022741"/>
    </source>
</evidence>
<dbReference type="EC" id="7.6.2.11" evidence="7"/>
<organism evidence="10 11">
    <name type="scientific">Sulfobacillus thermotolerans</name>
    <dbReference type="NCBI Taxonomy" id="338644"/>
    <lineage>
        <taxon>Bacteria</taxon>
        <taxon>Bacillati</taxon>
        <taxon>Bacillota</taxon>
        <taxon>Clostridia</taxon>
        <taxon>Eubacteriales</taxon>
        <taxon>Clostridiales Family XVII. Incertae Sedis</taxon>
        <taxon>Sulfobacillus</taxon>
    </lineage>
</organism>
<feature type="region of interest" description="Disordered" evidence="8">
    <location>
        <begin position="19"/>
        <end position="41"/>
    </location>
</feature>
<keyword evidence="6 7" id="KW-0472">Membrane</keyword>
<keyword evidence="3 7" id="KW-0547">Nucleotide-binding</keyword>
<dbReference type="InterPro" id="IPR017871">
    <property type="entry name" value="ABC_transporter-like_CS"/>
</dbReference>
<dbReference type="SMART" id="SM00382">
    <property type="entry name" value="AAA"/>
    <property type="match status" value="1"/>
</dbReference>
<keyword evidence="5 7" id="KW-1278">Translocase</keyword>
<dbReference type="PROSITE" id="PS00211">
    <property type="entry name" value="ABC_TRANSPORTER_1"/>
    <property type="match status" value="1"/>
</dbReference>
<comment type="subunit">
    <text evidence="7">The complex is composed of two ATP-binding proteins (PotA), two transmembrane proteins (PotB and PotC) and a solute-binding protein (PotD).</text>
</comment>
<evidence type="ECO:0000256" key="7">
    <source>
        <dbReference type="RuleBase" id="RU364083"/>
    </source>
</evidence>
<dbReference type="SUPFAM" id="SSF52540">
    <property type="entry name" value="P-loop containing nucleoside triphosphate hydrolases"/>
    <property type="match status" value="1"/>
</dbReference>
<dbReference type="NCBIfam" id="TIGR01187">
    <property type="entry name" value="potA"/>
    <property type="match status" value="1"/>
</dbReference>